<proteinExistence type="predicted"/>
<dbReference type="InterPro" id="IPR036291">
    <property type="entry name" value="NAD(P)-bd_dom_sf"/>
</dbReference>
<reference evidence="2" key="1">
    <citation type="submission" date="2023-10" db="EMBL/GenBank/DDBJ databases">
        <title>Characterization and whole genome sequencing of a novel strain of Bergeyella porcorum QD2021 isolated from pig.</title>
        <authorList>
            <person name="Liu G."/>
            <person name="Chen C."/>
            <person name="Han X."/>
        </authorList>
    </citation>
    <scope>NUCLEOTIDE SEQUENCE</scope>
    <source>
        <strain evidence="2">QD2021</strain>
    </source>
</reference>
<evidence type="ECO:0000313" key="3">
    <source>
        <dbReference type="Proteomes" id="UP001432059"/>
    </source>
</evidence>
<keyword evidence="3" id="KW-1185">Reference proteome</keyword>
<evidence type="ECO:0000259" key="1">
    <source>
        <dbReference type="Pfam" id="PF01370"/>
    </source>
</evidence>
<dbReference type="EMBL" id="CP136426">
    <property type="protein sequence ID" value="WOC52447.1"/>
    <property type="molecule type" value="Genomic_DNA"/>
</dbReference>
<dbReference type="RefSeq" id="WP_327983850.1">
    <property type="nucleotide sequence ID" value="NZ_CP136426.1"/>
</dbReference>
<dbReference type="AlphaFoldDB" id="A0AAU0F509"/>
<sequence length="226" mass="26035">MIIGNGLIASLFTEHDKENVIFFASGVSNSLETKDNEFIREENLIRTTIEKNPNKIFIYFSTCSIYDSSKTESQYVLHKLKMEQIIAELCPQYLILRVSNAVGKGGNPNLLMNYLIRSVKSGEDINVHTKATRNLIDTEDIKNITLLLLEKQELNKIVNLAYLENYSIIEILQIIERFFNLKINLNLIKAGSGYDISISDVENYFIENQLTNKEAYLCRILEKYYT</sequence>
<dbReference type="SUPFAM" id="SSF51735">
    <property type="entry name" value="NAD(P)-binding Rossmann-fold domains"/>
    <property type="match status" value="1"/>
</dbReference>
<accession>A0AAU0F509</accession>
<evidence type="ECO:0000313" key="2">
    <source>
        <dbReference type="EMBL" id="WOC52447.1"/>
    </source>
</evidence>
<gene>
    <name evidence="2" type="ORF">BPO_1800</name>
</gene>
<dbReference type="InterPro" id="IPR001509">
    <property type="entry name" value="Epimerase_deHydtase"/>
</dbReference>
<feature type="domain" description="NAD-dependent epimerase/dehydratase" evidence="1">
    <location>
        <begin position="19"/>
        <end position="161"/>
    </location>
</feature>
<dbReference type="Pfam" id="PF01370">
    <property type="entry name" value="Epimerase"/>
    <property type="match status" value="1"/>
</dbReference>
<name>A0AAU0F509_9FLAO</name>
<protein>
    <submittedName>
        <fullName evidence="2">NAD-dependent epimerase</fullName>
    </submittedName>
</protein>
<dbReference type="KEGG" id="bpor:BPO_1800"/>
<dbReference type="Proteomes" id="UP001432059">
    <property type="component" value="Chromosome"/>
</dbReference>
<dbReference type="Gene3D" id="3.40.50.720">
    <property type="entry name" value="NAD(P)-binding Rossmann-like Domain"/>
    <property type="match status" value="1"/>
</dbReference>
<organism evidence="2 3">
    <name type="scientific">Bergeyella porcorum</name>
    <dbReference type="NCBI Taxonomy" id="1735111"/>
    <lineage>
        <taxon>Bacteria</taxon>
        <taxon>Pseudomonadati</taxon>
        <taxon>Bacteroidota</taxon>
        <taxon>Flavobacteriia</taxon>
        <taxon>Flavobacteriales</taxon>
        <taxon>Weeksellaceae</taxon>
        <taxon>Bergeyella</taxon>
    </lineage>
</organism>